<accession>A0A377PPW4</accession>
<sequence>MTDTFSQTTIHDNSITVFRSLISDLSFEPLIDTQLYDLSGIAAESAEGLCHGLLYLSESLESGNQIPQESLGQIGAWLKASAHVIPVMFELYEQANNRLFQMKNADSAE</sequence>
<dbReference type="Proteomes" id="UP000254821">
    <property type="component" value="Unassembled WGS sequence"/>
</dbReference>
<reference evidence="1 2" key="1">
    <citation type="submission" date="2018-06" db="EMBL/GenBank/DDBJ databases">
        <authorList>
            <consortium name="Pathogen Informatics"/>
            <person name="Doyle S."/>
        </authorList>
    </citation>
    <scope>NUCLEOTIDE SEQUENCE [LARGE SCALE GENOMIC DNA]</scope>
    <source>
        <strain evidence="1 2">NCTC8105</strain>
    </source>
</reference>
<proteinExistence type="predicted"/>
<dbReference type="EMBL" id="UGHP01000001">
    <property type="protein sequence ID" value="STQ82189.1"/>
    <property type="molecule type" value="Genomic_DNA"/>
</dbReference>
<gene>
    <name evidence="1" type="ORF">NCTC8105_04399</name>
</gene>
<dbReference type="RefSeq" id="WP_043489097.1">
    <property type="nucleotide sequence ID" value="NZ_CALJTU010000070.1"/>
</dbReference>
<protein>
    <recommendedName>
        <fullName evidence="3">DUF3077 domain-containing protein</fullName>
    </recommendedName>
</protein>
<organism evidence="1 2">
    <name type="scientific">Hafnia alvei</name>
    <dbReference type="NCBI Taxonomy" id="569"/>
    <lineage>
        <taxon>Bacteria</taxon>
        <taxon>Pseudomonadati</taxon>
        <taxon>Pseudomonadota</taxon>
        <taxon>Gammaproteobacteria</taxon>
        <taxon>Enterobacterales</taxon>
        <taxon>Hafniaceae</taxon>
        <taxon>Hafnia</taxon>
    </lineage>
</organism>
<name>A0A377PPW4_HAFAL</name>
<evidence type="ECO:0000313" key="1">
    <source>
        <dbReference type="EMBL" id="STQ82189.1"/>
    </source>
</evidence>
<evidence type="ECO:0008006" key="3">
    <source>
        <dbReference type="Google" id="ProtNLM"/>
    </source>
</evidence>
<evidence type="ECO:0000313" key="2">
    <source>
        <dbReference type="Proteomes" id="UP000254821"/>
    </source>
</evidence>
<dbReference type="AlphaFoldDB" id="A0A377PPW4"/>